<accession>A0A2R7Y9T3</accession>
<name>A0A2R7Y9T3_9ARCH</name>
<comment type="caution">
    <text evidence="1">The sequence shown here is derived from an EMBL/GenBank/DDBJ whole genome shotgun (WGS) entry which is preliminary data.</text>
</comment>
<protein>
    <submittedName>
        <fullName evidence="1">Uncharacterized protein</fullName>
    </submittedName>
</protein>
<evidence type="ECO:0000313" key="2">
    <source>
        <dbReference type="Proteomes" id="UP000244066"/>
    </source>
</evidence>
<gene>
    <name evidence="1" type="ORF">B9J98_01325</name>
</gene>
<sequence>MVEIVYRPIQQLIILECIKYKTPSELLQSLMLAPGQPAVLFWAEGVLFLPAPLSPSVEFFAEELTKGRMYWTSVSFTLMPGYQDKILTEKGPEASVINVSSSPTLRQVAKWLKENYEHL</sequence>
<proteinExistence type="predicted"/>
<dbReference type="Proteomes" id="UP000244066">
    <property type="component" value="Unassembled WGS sequence"/>
</dbReference>
<dbReference type="EMBL" id="NDWU01000002">
    <property type="protein sequence ID" value="PUA34256.1"/>
    <property type="molecule type" value="Genomic_DNA"/>
</dbReference>
<evidence type="ECO:0000313" key="1">
    <source>
        <dbReference type="EMBL" id="PUA34256.1"/>
    </source>
</evidence>
<dbReference type="AlphaFoldDB" id="A0A2R7Y9T3"/>
<organism evidence="1 2">
    <name type="scientific">Candidatus Terraquivivens tikiterensis</name>
    <dbReference type="NCBI Taxonomy" id="1980982"/>
    <lineage>
        <taxon>Archaea</taxon>
        <taxon>Nitrososphaerota</taxon>
        <taxon>Candidatus Wolframiiraptoraceae</taxon>
        <taxon>Candidatus Terraquivivens</taxon>
    </lineage>
</organism>
<reference evidence="1 2" key="1">
    <citation type="submission" date="2017-04" db="EMBL/GenBank/DDBJ databases">
        <title>Draft Aigarchaeota genome from a New Zealand hot spring.</title>
        <authorList>
            <person name="Reysenbach A.-L."/>
            <person name="Donaho J.A."/>
            <person name="Gerhart J."/>
            <person name="Kelley J.F."/>
            <person name="Kouba K."/>
            <person name="Podar M."/>
            <person name="Stott M."/>
        </authorList>
    </citation>
    <scope>NUCLEOTIDE SEQUENCE [LARGE SCALE GENOMIC DNA]</scope>
    <source>
        <strain evidence="1">NZ13_MG1</strain>
    </source>
</reference>